<evidence type="ECO:0000256" key="1">
    <source>
        <dbReference type="ARBA" id="ARBA00022670"/>
    </source>
</evidence>
<dbReference type="InterPro" id="IPR036397">
    <property type="entry name" value="RNaseH_sf"/>
</dbReference>
<dbReference type="InterPro" id="IPR054722">
    <property type="entry name" value="PolX-like_BBD"/>
</dbReference>
<keyword evidence="5" id="KW-1185">Reference proteome</keyword>
<sequence length="432" mass="49091">MKDCSMVQYLSEIKQRVDAISAAGSTIEPEDIILYTLNGLPYSYNAFKTSIRTKLHPISLDDLYALLCSEETNLAALTAFRGRGRGRSRGRSSNQRGMRSQNSTPRGTRRNSTPVDCQICGKFGHSAAHCWHRTNLEYQPGPTQAFLAHEDPPPAEWFLDSGASSHLTSDISQVQSVQPYTGNAQVQVGNGNQLPIAHSGQGILPTPARKFQLKHLLHVPHLSHNLISVNRLIHDNKCYIIFDNDGFLIKDSQTHQILHRGTSRQGLYPIDLTSAWNQRLGHPAASLLHAIDIPVTVSTHKFNCDSCSRAKMHRLPFASNISRTTACFQILHTDLWGPSPVDSCQDFRYYMLFVDDFTRYSWIFLLKRKSEALQTFLYFKKLVENQFQTTIKALQSDRGGEYLNKSFQQCLKTFWHCSQVYMSVYSPKKWYR</sequence>
<gene>
    <name evidence="4" type="ORF">MA16_Dca002713</name>
</gene>
<dbReference type="GO" id="GO:0006508">
    <property type="term" value="P:proteolysis"/>
    <property type="evidence" value="ECO:0007669"/>
    <property type="project" value="UniProtKB-KW"/>
</dbReference>
<dbReference type="Gene3D" id="3.30.420.10">
    <property type="entry name" value="Ribonuclease H-like superfamily/Ribonuclease H"/>
    <property type="match status" value="1"/>
</dbReference>
<organism evidence="4 5">
    <name type="scientific">Dendrobium catenatum</name>
    <dbReference type="NCBI Taxonomy" id="906689"/>
    <lineage>
        <taxon>Eukaryota</taxon>
        <taxon>Viridiplantae</taxon>
        <taxon>Streptophyta</taxon>
        <taxon>Embryophyta</taxon>
        <taxon>Tracheophyta</taxon>
        <taxon>Spermatophyta</taxon>
        <taxon>Magnoliopsida</taxon>
        <taxon>Liliopsida</taxon>
        <taxon>Asparagales</taxon>
        <taxon>Orchidaceae</taxon>
        <taxon>Epidendroideae</taxon>
        <taxon>Malaxideae</taxon>
        <taxon>Dendrobiinae</taxon>
        <taxon>Dendrobium</taxon>
    </lineage>
</organism>
<dbReference type="Pfam" id="PF14223">
    <property type="entry name" value="Retrotran_gag_2"/>
    <property type="match status" value="1"/>
</dbReference>
<evidence type="ECO:0000313" key="5">
    <source>
        <dbReference type="Proteomes" id="UP000233837"/>
    </source>
</evidence>
<dbReference type="AlphaFoldDB" id="A0A2I0X8I8"/>
<feature type="domain" description="Integrase catalytic" evidence="3">
    <location>
        <begin position="312"/>
        <end position="409"/>
    </location>
</feature>
<feature type="compositionally biased region" description="Low complexity" evidence="2">
    <location>
        <begin position="91"/>
        <end position="103"/>
    </location>
</feature>
<dbReference type="GO" id="GO:0003676">
    <property type="term" value="F:nucleic acid binding"/>
    <property type="evidence" value="ECO:0007669"/>
    <property type="project" value="InterPro"/>
</dbReference>
<dbReference type="EMBL" id="KZ502052">
    <property type="protein sequence ID" value="PKU84201.1"/>
    <property type="molecule type" value="Genomic_DNA"/>
</dbReference>
<feature type="compositionally biased region" description="Polar residues" evidence="2">
    <location>
        <begin position="104"/>
        <end position="114"/>
    </location>
</feature>
<dbReference type="InterPro" id="IPR001584">
    <property type="entry name" value="Integrase_cat-core"/>
</dbReference>
<dbReference type="Proteomes" id="UP000233837">
    <property type="component" value="Unassembled WGS sequence"/>
</dbReference>
<dbReference type="GO" id="GO:0008270">
    <property type="term" value="F:zinc ion binding"/>
    <property type="evidence" value="ECO:0007669"/>
    <property type="project" value="InterPro"/>
</dbReference>
<dbReference type="InterPro" id="IPR036875">
    <property type="entry name" value="Znf_CCHC_sf"/>
</dbReference>
<dbReference type="PANTHER" id="PTHR42648">
    <property type="entry name" value="TRANSPOSASE, PUTATIVE-RELATED"/>
    <property type="match status" value="1"/>
</dbReference>
<reference evidence="4 5" key="2">
    <citation type="journal article" date="2017" name="Nature">
        <title>The Apostasia genome and the evolution of orchids.</title>
        <authorList>
            <person name="Zhang G.Q."/>
            <person name="Liu K.W."/>
            <person name="Li Z."/>
            <person name="Lohaus R."/>
            <person name="Hsiao Y.Y."/>
            <person name="Niu S.C."/>
            <person name="Wang J.Y."/>
            <person name="Lin Y.C."/>
            <person name="Xu Q."/>
            <person name="Chen L.J."/>
            <person name="Yoshida K."/>
            <person name="Fujiwara S."/>
            <person name="Wang Z.W."/>
            <person name="Zhang Y.Q."/>
            <person name="Mitsuda N."/>
            <person name="Wang M."/>
            <person name="Liu G.H."/>
            <person name="Pecoraro L."/>
            <person name="Huang H.X."/>
            <person name="Xiao X.J."/>
            <person name="Lin M."/>
            <person name="Wu X.Y."/>
            <person name="Wu W.L."/>
            <person name="Chen Y.Y."/>
            <person name="Chang S.B."/>
            <person name="Sakamoto S."/>
            <person name="Ohme-Takagi M."/>
            <person name="Yagi M."/>
            <person name="Zeng S.J."/>
            <person name="Shen C.Y."/>
            <person name="Yeh C.M."/>
            <person name="Luo Y.B."/>
            <person name="Tsai W.C."/>
            <person name="Van de Peer Y."/>
            <person name="Liu Z.J."/>
        </authorList>
    </citation>
    <scope>NUCLEOTIDE SEQUENCE [LARGE SCALE GENOMIC DNA]</scope>
    <source>
        <tissue evidence="4">The whole plant</tissue>
    </source>
</reference>
<dbReference type="InterPro" id="IPR012337">
    <property type="entry name" value="RNaseH-like_sf"/>
</dbReference>
<feature type="region of interest" description="Disordered" evidence="2">
    <location>
        <begin position="83"/>
        <end position="114"/>
    </location>
</feature>
<proteinExistence type="predicted"/>
<dbReference type="STRING" id="906689.A0A2I0X8I8"/>
<keyword evidence="1" id="KW-0645">Protease</keyword>
<dbReference type="SUPFAM" id="SSF53098">
    <property type="entry name" value="Ribonuclease H-like"/>
    <property type="match status" value="1"/>
</dbReference>
<reference evidence="4 5" key="1">
    <citation type="journal article" date="2016" name="Sci. Rep.">
        <title>The Dendrobium catenatum Lindl. genome sequence provides insights into polysaccharide synthase, floral development and adaptive evolution.</title>
        <authorList>
            <person name="Zhang G.Q."/>
            <person name="Xu Q."/>
            <person name="Bian C."/>
            <person name="Tsai W.C."/>
            <person name="Yeh C.M."/>
            <person name="Liu K.W."/>
            <person name="Yoshida K."/>
            <person name="Zhang L.S."/>
            <person name="Chang S.B."/>
            <person name="Chen F."/>
            <person name="Shi Y."/>
            <person name="Su Y.Y."/>
            <person name="Zhang Y.Q."/>
            <person name="Chen L.J."/>
            <person name="Yin Y."/>
            <person name="Lin M."/>
            <person name="Huang H."/>
            <person name="Deng H."/>
            <person name="Wang Z.W."/>
            <person name="Zhu S.L."/>
            <person name="Zhao X."/>
            <person name="Deng C."/>
            <person name="Niu S.C."/>
            <person name="Huang J."/>
            <person name="Wang M."/>
            <person name="Liu G.H."/>
            <person name="Yang H.J."/>
            <person name="Xiao X.J."/>
            <person name="Hsiao Y.Y."/>
            <person name="Wu W.L."/>
            <person name="Chen Y.Y."/>
            <person name="Mitsuda N."/>
            <person name="Ohme-Takagi M."/>
            <person name="Luo Y.B."/>
            <person name="Van de Peer Y."/>
            <person name="Liu Z.J."/>
        </authorList>
    </citation>
    <scope>NUCLEOTIDE SEQUENCE [LARGE SCALE GENOMIC DNA]</scope>
    <source>
        <tissue evidence="4">The whole plant</tissue>
    </source>
</reference>
<dbReference type="GO" id="GO:0015074">
    <property type="term" value="P:DNA integration"/>
    <property type="evidence" value="ECO:0007669"/>
    <property type="project" value="InterPro"/>
</dbReference>
<name>A0A2I0X8I8_9ASPA</name>
<dbReference type="Pfam" id="PF22936">
    <property type="entry name" value="Pol_BBD"/>
    <property type="match status" value="1"/>
</dbReference>
<protein>
    <submittedName>
        <fullName evidence="4">Retrovirus-related Pol polyprotein from transposon TNT 1-94</fullName>
    </submittedName>
</protein>
<dbReference type="PROSITE" id="PS50994">
    <property type="entry name" value="INTEGRASE"/>
    <property type="match status" value="1"/>
</dbReference>
<dbReference type="SUPFAM" id="SSF57756">
    <property type="entry name" value="Retrovirus zinc finger-like domains"/>
    <property type="match status" value="1"/>
</dbReference>
<dbReference type="GO" id="GO:0008233">
    <property type="term" value="F:peptidase activity"/>
    <property type="evidence" value="ECO:0007669"/>
    <property type="project" value="UniProtKB-KW"/>
</dbReference>
<keyword evidence="1" id="KW-0378">Hydrolase</keyword>
<dbReference type="InterPro" id="IPR039537">
    <property type="entry name" value="Retrotran_Ty1/copia-like"/>
</dbReference>
<dbReference type="Pfam" id="PF00665">
    <property type="entry name" value="rve"/>
    <property type="match status" value="1"/>
</dbReference>
<dbReference type="PANTHER" id="PTHR42648:SF26">
    <property type="entry name" value="INTEGRASE CATALYTIC DOMAIN-CONTAINING PROTEIN"/>
    <property type="match status" value="1"/>
</dbReference>
<accession>A0A2I0X8I8</accession>
<evidence type="ECO:0000313" key="4">
    <source>
        <dbReference type="EMBL" id="PKU84201.1"/>
    </source>
</evidence>
<evidence type="ECO:0000259" key="3">
    <source>
        <dbReference type="PROSITE" id="PS50994"/>
    </source>
</evidence>
<evidence type="ECO:0000256" key="2">
    <source>
        <dbReference type="SAM" id="MobiDB-lite"/>
    </source>
</evidence>